<organism evidence="4 5">
    <name type="scientific">Solanum commersonii</name>
    <name type="common">Commerson's wild potato</name>
    <name type="synonym">Commerson's nightshade</name>
    <dbReference type="NCBI Taxonomy" id="4109"/>
    <lineage>
        <taxon>Eukaryota</taxon>
        <taxon>Viridiplantae</taxon>
        <taxon>Streptophyta</taxon>
        <taxon>Embryophyta</taxon>
        <taxon>Tracheophyta</taxon>
        <taxon>Spermatophyta</taxon>
        <taxon>Magnoliopsida</taxon>
        <taxon>eudicotyledons</taxon>
        <taxon>Gunneridae</taxon>
        <taxon>Pentapetalae</taxon>
        <taxon>asterids</taxon>
        <taxon>lamiids</taxon>
        <taxon>Solanales</taxon>
        <taxon>Solanaceae</taxon>
        <taxon>Solanoideae</taxon>
        <taxon>Solaneae</taxon>
        <taxon>Solanum</taxon>
    </lineage>
</organism>
<evidence type="ECO:0000313" key="5">
    <source>
        <dbReference type="Proteomes" id="UP000824120"/>
    </source>
</evidence>
<evidence type="ECO:0000256" key="2">
    <source>
        <dbReference type="ARBA" id="ARBA00022729"/>
    </source>
</evidence>
<dbReference type="PANTHER" id="PTHR10795">
    <property type="entry name" value="PROPROTEIN CONVERTASE SUBTILISIN/KEXIN"/>
    <property type="match status" value="1"/>
</dbReference>
<dbReference type="EMBL" id="JACXVP010000008">
    <property type="protein sequence ID" value="KAG5589994.1"/>
    <property type="molecule type" value="Genomic_DNA"/>
</dbReference>
<feature type="domain" description="Subtilisin-like protease fibronectin type-III" evidence="3">
    <location>
        <begin position="112"/>
        <end position="170"/>
    </location>
</feature>
<proteinExistence type="inferred from homology"/>
<evidence type="ECO:0000313" key="4">
    <source>
        <dbReference type="EMBL" id="KAG5589994.1"/>
    </source>
</evidence>
<reference evidence="4 5" key="1">
    <citation type="submission" date="2020-09" db="EMBL/GenBank/DDBJ databases">
        <title>De no assembly of potato wild relative species, Solanum commersonii.</title>
        <authorList>
            <person name="Cho K."/>
        </authorList>
    </citation>
    <scope>NUCLEOTIDE SEQUENCE [LARGE SCALE GENOMIC DNA]</scope>
    <source>
        <strain evidence="4">LZ3.2</strain>
        <tissue evidence="4">Leaf</tissue>
    </source>
</reference>
<keyword evidence="5" id="KW-1185">Reference proteome</keyword>
<name>A0A9J5XQC3_SOLCO</name>
<dbReference type="AlphaFoldDB" id="A0A9J5XQC3"/>
<evidence type="ECO:0000259" key="3">
    <source>
        <dbReference type="Pfam" id="PF17766"/>
    </source>
</evidence>
<dbReference type="InterPro" id="IPR045051">
    <property type="entry name" value="SBT"/>
</dbReference>
<dbReference type="Pfam" id="PF17766">
    <property type="entry name" value="fn3_6"/>
    <property type="match status" value="1"/>
</dbReference>
<keyword evidence="2" id="KW-0732">Signal</keyword>
<dbReference type="Proteomes" id="UP000824120">
    <property type="component" value="Chromosome 8"/>
</dbReference>
<comment type="similarity">
    <text evidence="1">Belongs to the peptidase S8 family.</text>
</comment>
<dbReference type="InterPro" id="IPR041469">
    <property type="entry name" value="Subtilisin-like_FN3"/>
</dbReference>
<evidence type="ECO:0000256" key="1">
    <source>
        <dbReference type="ARBA" id="ARBA00011073"/>
    </source>
</evidence>
<protein>
    <recommendedName>
        <fullName evidence="3">Subtilisin-like protease fibronectin type-III domain-containing protein</fullName>
    </recommendedName>
</protein>
<gene>
    <name evidence="4" type="ORF">H5410_040508</name>
</gene>
<sequence>MNYQNRKNVFNNGNNKAVKLMVLFWCSAAGLVNLGDNPIEDERHLPANIFAIGAEHVNPSRANDPGLIYVIQSQDYVPYLCGLSYTDQQVSAILQKKVTCTISIPKAEPNNPLFLNKLGSETQKYTGIVTNVGEANSTYTVDISPPESVEITVSPSSLYYSKVKERITYQNQ</sequence>
<dbReference type="Gene3D" id="2.60.40.2310">
    <property type="match status" value="1"/>
</dbReference>
<dbReference type="OrthoDB" id="1303615at2759"/>
<accession>A0A9J5XQC3</accession>
<comment type="caution">
    <text evidence="4">The sequence shown here is derived from an EMBL/GenBank/DDBJ whole genome shotgun (WGS) entry which is preliminary data.</text>
</comment>